<gene>
    <name evidence="24" type="ORF">HU200_063814</name>
</gene>
<keyword evidence="9" id="KW-0808">Transferase</keyword>
<evidence type="ECO:0000256" key="2">
    <source>
        <dbReference type="ARBA" id="ARBA00009903"/>
    </source>
</evidence>
<keyword evidence="6" id="KW-0716">Sensory transduction</keyword>
<organism evidence="24 25">
    <name type="scientific">Digitaria exilis</name>
    <dbReference type="NCBI Taxonomy" id="1010633"/>
    <lineage>
        <taxon>Eukaryota</taxon>
        <taxon>Viridiplantae</taxon>
        <taxon>Streptophyta</taxon>
        <taxon>Embryophyta</taxon>
        <taxon>Tracheophyta</taxon>
        <taxon>Spermatophyta</taxon>
        <taxon>Magnoliopsida</taxon>
        <taxon>Liliopsida</taxon>
        <taxon>Poales</taxon>
        <taxon>Poaceae</taxon>
        <taxon>PACMAD clade</taxon>
        <taxon>Panicoideae</taxon>
        <taxon>Panicodae</taxon>
        <taxon>Paniceae</taxon>
        <taxon>Anthephorinae</taxon>
        <taxon>Digitaria</taxon>
    </lineage>
</organism>
<dbReference type="EC" id="2.7.11.1" evidence="3"/>
<dbReference type="FunFam" id="3.30.450.20:FF:000036">
    <property type="entry name" value="Putative LOV domain-containing protein"/>
    <property type="match status" value="1"/>
</dbReference>
<evidence type="ECO:0000256" key="5">
    <source>
        <dbReference type="ARBA" id="ARBA00022543"/>
    </source>
</evidence>
<dbReference type="EMBL" id="JACEFO010002714">
    <property type="protein sequence ID" value="KAF8650662.1"/>
    <property type="molecule type" value="Genomic_DNA"/>
</dbReference>
<dbReference type="SMART" id="SM00086">
    <property type="entry name" value="PAC"/>
    <property type="match status" value="2"/>
</dbReference>
<dbReference type="AlphaFoldDB" id="A0A835DZ88"/>
<dbReference type="SUPFAM" id="SSF56112">
    <property type="entry name" value="Protein kinase-like (PK-like)"/>
    <property type="match status" value="1"/>
</dbReference>
<dbReference type="PANTHER" id="PTHR45637">
    <property type="entry name" value="FLIPPASE KINASE 1-RELATED"/>
    <property type="match status" value="1"/>
</dbReference>
<reference evidence="24" key="1">
    <citation type="submission" date="2020-07" db="EMBL/GenBank/DDBJ databases">
        <title>Genome sequence and genetic diversity analysis of an under-domesticated orphan crop, white fonio (Digitaria exilis).</title>
        <authorList>
            <person name="Bennetzen J.L."/>
            <person name="Chen S."/>
            <person name="Ma X."/>
            <person name="Wang X."/>
            <person name="Yssel A.E.J."/>
            <person name="Chaluvadi S.R."/>
            <person name="Johnson M."/>
            <person name="Gangashetty P."/>
            <person name="Hamidou F."/>
            <person name="Sanogo M.D."/>
            <person name="Zwaenepoel A."/>
            <person name="Wallace J."/>
            <person name="Van De Peer Y."/>
            <person name="Van Deynze A."/>
        </authorList>
    </citation>
    <scope>NUCLEOTIDE SEQUENCE</scope>
    <source>
        <tissue evidence="24">Leaves</tissue>
    </source>
</reference>
<dbReference type="SUPFAM" id="SSF55785">
    <property type="entry name" value="PYP-like sensor domain (PAS domain)"/>
    <property type="match status" value="2"/>
</dbReference>
<evidence type="ECO:0000256" key="14">
    <source>
        <dbReference type="ARBA" id="ARBA00022991"/>
    </source>
</evidence>
<feature type="domain" description="Protein kinase" evidence="21">
    <location>
        <begin position="581"/>
        <end position="868"/>
    </location>
</feature>
<evidence type="ECO:0000256" key="13">
    <source>
        <dbReference type="ARBA" id="ARBA00022840"/>
    </source>
</evidence>
<evidence type="ECO:0000256" key="11">
    <source>
        <dbReference type="ARBA" id="ARBA00022741"/>
    </source>
</evidence>
<dbReference type="InterPro" id="IPR035965">
    <property type="entry name" value="PAS-like_dom_sf"/>
</dbReference>
<keyword evidence="8" id="KW-0288">FMN</keyword>
<dbReference type="GO" id="GO:0004674">
    <property type="term" value="F:protein serine/threonine kinase activity"/>
    <property type="evidence" value="ECO:0007669"/>
    <property type="project" value="UniProtKB-KW"/>
</dbReference>
<comment type="cofactor">
    <cofactor evidence="1">
        <name>FMN</name>
        <dbReference type="ChEBI" id="CHEBI:58210"/>
    </cofactor>
</comment>
<comment type="similarity">
    <text evidence="2">Belongs to the protein kinase superfamily. AGC Ser/Thr protein kinase family.</text>
</comment>
<sequence>MTGLPRDSRGSLEVFNPAAASGSAAGWIRPPANSKPSSPFLLPPAAPAGDDDQQEAAVGRAAQRAAEWGLVLHTDEHTGQPQGVTTRPSGSARTSDSLVDAGTARAALPRVSEELRAALSAFQQTFVVSDATRPDHPILYASAGFFNMTGYSSNEVVGRNCRFLQGSGTDPAEIAKIRQALAAGSNYCGRLLNYKKDGTPFWNLLTIAPIKDEGGRVLKFIGMQVEVSKYTEGDKDTAVRPNGLPESLIKYDARQKDQARSSVSELLLALKNPRSLSESINSTLKRKSQESEGVLSTQAPGKRSSESGSGRNSRSGMRSSLHKISEVPEGGHKSRKSGLRSFMGFLGMGHGNVEKNMLKPREDPLLDSDDERPESFDDDFRRKEMRRGIDLATTLERIEKNFVITDPRLPDNPIIFASDSFLQLTEYSREEILGRNCRFLQGPETDRGTVKKIRDAIDNQREVTVQLINYTKSGKKFWNLFHLQPMRDQKGDVQYFIGVQLDGTERARDAAAKDGTKLVKKTADNIDEAAKELPDANLRPEDLWANHSKPVLPKPHMKDTASWRAIQKVLESDGTIDLKHFRPVKPLGFGDTGSVHLVELLGTGEYFAMKAMDKSVMLNRNKVHRATAERQILDMLDHPFLPTLYASFQTKTHICLITDYYSGGELFMLLDRQPMKVLTEDAVRFYAAEVVTVLEYLHCQGIIYRDLKPENILLNRDGHISLTDFDLSCLTSCRPQVFLSENSDKKKRRKSRGSPIFFAEPMRASNSFVGTEEYIAPEIITGAGHTSAVDWWALGILLYEMLYGYTPFRGKTRQRTFANILHKDMRFPASIQVSLAARQLMYRLLHRDPANRLGSYEGASEIKKHPFFRGINWALVRAAVPPANLLLEKESAADGAHTDTIF</sequence>
<dbReference type="FunFam" id="3.30.200.20:FF:000133">
    <property type="entry name" value="LOV domain-containing protein"/>
    <property type="match status" value="1"/>
</dbReference>
<feature type="domain" description="PAS" evidence="22">
    <location>
        <begin position="387"/>
        <end position="460"/>
    </location>
</feature>
<keyword evidence="25" id="KW-1185">Reference proteome</keyword>
<dbReference type="PROSITE" id="PS00108">
    <property type="entry name" value="PROTEIN_KINASE_ST"/>
    <property type="match status" value="1"/>
</dbReference>
<feature type="compositionally biased region" description="Basic and acidic residues" evidence="20">
    <location>
        <begin position="323"/>
        <end position="332"/>
    </location>
</feature>
<dbReference type="CDD" id="cd05574">
    <property type="entry name" value="STKc_phototropin_like"/>
    <property type="match status" value="1"/>
</dbReference>
<dbReference type="GO" id="GO:0005524">
    <property type="term" value="F:ATP binding"/>
    <property type="evidence" value="ECO:0007669"/>
    <property type="project" value="UniProtKB-UniRule"/>
</dbReference>
<comment type="catalytic activity">
    <reaction evidence="17">
        <text>L-seryl-[protein] + ATP = O-phospho-L-seryl-[protein] + ADP + H(+)</text>
        <dbReference type="Rhea" id="RHEA:17989"/>
        <dbReference type="Rhea" id="RHEA-COMP:9863"/>
        <dbReference type="Rhea" id="RHEA-COMP:11604"/>
        <dbReference type="ChEBI" id="CHEBI:15378"/>
        <dbReference type="ChEBI" id="CHEBI:29999"/>
        <dbReference type="ChEBI" id="CHEBI:30616"/>
        <dbReference type="ChEBI" id="CHEBI:83421"/>
        <dbReference type="ChEBI" id="CHEBI:456216"/>
        <dbReference type="EC" id="2.7.11.1"/>
    </reaction>
</comment>
<feature type="compositionally biased region" description="Basic and acidic residues" evidence="20">
    <location>
        <begin position="352"/>
        <end position="364"/>
    </location>
</feature>
<dbReference type="Gene3D" id="3.30.200.20">
    <property type="entry name" value="Phosphorylase Kinase, domain 1"/>
    <property type="match status" value="1"/>
</dbReference>
<feature type="compositionally biased region" description="Low complexity" evidence="20">
    <location>
        <begin position="306"/>
        <end position="319"/>
    </location>
</feature>
<feature type="region of interest" description="Disordered" evidence="20">
    <location>
        <begin position="73"/>
        <end position="98"/>
    </location>
</feature>
<dbReference type="PROSITE" id="PS00107">
    <property type="entry name" value="PROTEIN_KINASE_ATP"/>
    <property type="match status" value="1"/>
</dbReference>
<feature type="domain" description="PAC" evidence="23">
    <location>
        <begin position="185"/>
        <end position="239"/>
    </location>
</feature>
<evidence type="ECO:0000256" key="17">
    <source>
        <dbReference type="ARBA" id="ARBA00048679"/>
    </source>
</evidence>
<keyword evidence="15" id="KW-0675">Receptor</keyword>
<evidence type="ECO:0000256" key="4">
    <source>
        <dbReference type="ARBA" id="ARBA00022527"/>
    </source>
</evidence>
<proteinExistence type="inferred from homology"/>
<feature type="compositionally biased region" description="Polar residues" evidence="20">
    <location>
        <begin position="79"/>
        <end position="97"/>
    </location>
</feature>
<dbReference type="InterPro" id="IPR000014">
    <property type="entry name" value="PAS"/>
</dbReference>
<evidence type="ECO:0000256" key="19">
    <source>
        <dbReference type="PROSITE-ProRule" id="PRU10141"/>
    </source>
</evidence>
<dbReference type="Pfam" id="PF13426">
    <property type="entry name" value="PAS_9"/>
    <property type="match status" value="2"/>
</dbReference>
<keyword evidence="12" id="KW-0418">Kinase</keyword>
<dbReference type="Proteomes" id="UP000636709">
    <property type="component" value="Unassembled WGS sequence"/>
</dbReference>
<dbReference type="NCBIfam" id="TIGR00229">
    <property type="entry name" value="sensory_box"/>
    <property type="match status" value="2"/>
</dbReference>
<feature type="region of interest" description="Disordered" evidence="20">
    <location>
        <begin position="352"/>
        <end position="376"/>
    </location>
</feature>
<evidence type="ECO:0000256" key="20">
    <source>
        <dbReference type="SAM" id="MobiDB-lite"/>
    </source>
</evidence>
<keyword evidence="7" id="KW-0285">Flavoprotein</keyword>
<feature type="region of interest" description="Disordered" evidence="20">
    <location>
        <begin position="278"/>
        <end position="339"/>
    </location>
</feature>
<keyword evidence="11 19" id="KW-0547">Nucleotide-binding</keyword>
<dbReference type="InterPro" id="IPR000719">
    <property type="entry name" value="Prot_kinase_dom"/>
</dbReference>
<evidence type="ECO:0000256" key="1">
    <source>
        <dbReference type="ARBA" id="ARBA00001917"/>
    </source>
</evidence>
<evidence type="ECO:0000256" key="7">
    <source>
        <dbReference type="ARBA" id="ARBA00022630"/>
    </source>
</evidence>
<feature type="domain" description="PAC" evidence="23">
    <location>
        <begin position="461"/>
        <end position="515"/>
    </location>
</feature>
<name>A0A835DZ88_9POAL</name>
<dbReference type="SMART" id="SM00220">
    <property type="entry name" value="S_TKc"/>
    <property type="match status" value="1"/>
</dbReference>
<accession>A0A835DZ88</accession>
<evidence type="ECO:0000259" key="21">
    <source>
        <dbReference type="PROSITE" id="PS50011"/>
    </source>
</evidence>
<comment type="caution">
    <text evidence="24">The sequence shown here is derived from an EMBL/GenBank/DDBJ whole genome shotgun (WGS) entry which is preliminary data.</text>
</comment>
<evidence type="ECO:0000256" key="3">
    <source>
        <dbReference type="ARBA" id="ARBA00012513"/>
    </source>
</evidence>
<dbReference type="PROSITE" id="PS50113">
    <property type="entry name" value="PAC"/>
    <property type="match status" value="2"/>
</dbReference>
<dbReference type="SMART" id="SM00091">
    <property type="entry name" value="PAS"/>
    <property type="match status" value="2"/>
</dbReference>
<keyword evidence="5" id="KW-0600">Photoreceptor protein</keyword>
<keyword evidence="13 19" id="KW-0067">ATP-binding</keyword>
<dbReference type="Gene3D" id="3.30.450.20">
    <property type="entry name" value="PAS domain"/>
    <property type="match status" value="2"/>
</dbReference>
<dbReference type="GO" id="GO:0009882">
    <property type="term" value="F:blue light photoreceptor activity"/>
    <property type="evidence" value="ECO:0007669"/>
    <property type="project" value="UniProtKB-ARBA"/>
</dbReference>
<feature type="binding site" evidence="19">
    <location>
        <position position="610"/>
    </location>
    <ligand>
        <name>ATP</name>
        <dbReference type="ChEBI" id="CHEBI:30616"/>
    </ligand>
</feature>
<evidence type="ECO:0000313" key="25">
    <source>
        <dbReference type="Proteomes" id="UP000636709"/>
    </source>
</evidence>
<dbReference type="InterPro" id="IPR011009">
    <property type="entry name" value="Kinase-like_dom_sf"/>
</dbReference>
<feature type="domain" description="PAS" evidence="22">
    <location>
        <begin position="111"/>
        <end position="160"/>
    </location>
</feature>
<comment type="catalytic activity">
    <reaction evidence="16">
        <text>L-threonyl-[protein] + ATP = O-phospho-L-threonyl-[protein] + ADP + H(+)</text>
        <dbReference type="Rhea" id="RHEA:46608"/>
        <dbReference type="Rhea" id="RHEA-COMP:11060"/>
        <dbReference type="Rhea" id="RHEA-COMP:11605"/>
        <dbReference type="ChEBI" id="CHEBI:15378"/>
        <dbReference type="ChEBI" id="CHEBI:30013"/>
        <dbReference type="ChEBI" id="CHEBI:30616"/>
        <dbReference type="ChEBI" id="CHEBI:61977"/>
        <dbReference type="ChEBI" id="CHEBI:456216"/>
        <dbReference type="EC" id="2.7.11.1"/>
    </reaction>
</comment>
<evidence type="ECO:0000256" key="9">
    <source>
        <dbReference type="ARBA" id="ARBA00022679"/>
    </source>
</evidence>
<evidence type="ECO:0000256" key="15">
    <source>
        <dbReference type="ARBA" id="ARBA00023170"/>
    </source>
</evidence>
<dbReference type="InterPro" id="IPR008271">
    <property type="entry name" value="Ser/Thr_kinase_AS"/>
</dbReference>
<dbReference type="Pfam" id="PF00069">
    <property type="entry name" value="Pkinase"/>
    <property type="match status" value="1"/>
</dbReference>
<evidence type="ECO:0000313" key="24">
    <source>
        <dbReference type="EMBL" id="KAF8650662.1"/>
    </source>
</evidence>
<protein>
    <recommendedName>
        <fullName evidence="3">non-specific serine/threonine protein kinase</fullName>
        <ecNumber evidence="3">2.7.11.1</ecNumber>
    </recommendedName>
</protein>
<dbReference type="FunFam" id="1.10.510.10:FF:000265">
    <property type="entry name" value="Putative LOV domain-containing protein"/>
    <property type="match status" value="1"/>
</dbReference>
<dbReference type="Gene3D" id="1.10.510.10">
    <property type="entry name" value="Transferase(Phosphotransferase) domain 1"/>
    <property type="match status" value="1"/>
</dbReference>
<evidence type="ECO:0000256" key="6">
    <source>
        <dbReference type="ARBA" id="ARBA00022606"/>
    </source>
</evidence>
<dbReference type="PROSITE" id="PS50112">
    <property type="entry name" value="PAS"/>
    <property type="match status" value="2"/>
</dbReference>
<evidence type="ECO:0000256" key="16">
    <source>
        <dbReference type="ARBA" id="ARBA00047899"/>
    </source>
</evidence>
<evidence type="ECO:0000256" key="12">
    <source>
        <dbReference type="ARBA" id="ARBA00022777"/>
    </source>
</evidence>
<evidence type="ECO:0000259" key="23">
    <source>
        <dbReference type="PROSITE" id="PS50113"/>
    </source>
</evidence>
<dbReference type="PROSITE" id="PS50011">
    <property type="entry name" value="PROTEIN_KINASE_DOM"/>
    <property type="match status" value="1"/>
</dbReference>
<keyword evidence="10" id="KW-0677">Repeat</keyword>
<dbReference type="InterPro" id="IPR017441">
    <property type="entry name" value="Protein_kinase_ATP_BS"/>
</dbReference>
<dbReference type="CDD" id="cd00130">
    <property type="entry name" value="PAS"/>
    <property type="match status" value="2"/>
</dbReference>
<dbReference type="FunFam" id="3.30.450.20:FF:000002">
    <property type="entry name" value="LOV domain-containing protein"/>
    <property type="match status" value="1"/>
</dbReference>
<evidence type="ECO:0000256" key="18">
    <source>
        <dbReference type="ARBA" id="ARBA00058424"/>
    </source>
</evidence>
<feature type="region of interest" description="Disordered" evidence="20">
    <location>
        <begin position="19"/>
        <end position="61"/>
    </location>
</feature>
<comment type="function">
    <text evidence="18">Protein kinase that acts as a blue light photoreceptor in a signal-transduction pathway for phototropic responses. Regulates a wide range of physiological activities in plants that maximize the efficiency of photosynthesis, such as chloroplast relocations, stomata opening, and leaf expansion.</text>
</comment>
<dbReference type="InterPro" id="IPR000700">
    <property type="entry name" value="PAS-assoc_C"/>
</dbReference>
<dbReference type="InterPro" id="IPR001610">
    <property type="entry name" value="PAC"/>
</dbReference>
<evidence type="ECO:0000256" key="10">
    <source>
        <dbReference type="ARBA" id="ARBA00022737"/>
    </source>
</evidence>
<evidence type="ECO:0000259" key="22">
    <source>
        <dbReference type="PROSITE" id="PS50112"/>
    </source>
</evidence>
<keyword evidence="14" id="KW-0157">Chromophore</keyword>
<keyword evidence="4" id="KW-0723">Serine/threonine-protein kinase</keyword>
<evidence type="ECO:0000256" key="8">
    <source>
        <dbReference type="ARBA" id="ARBA00022643"/>
    </source>
</evidence>
<dbReference type="OrthoDB" id="432483at2759"/>